<dbReference type="EMBL" id="JAOTPV010000001">
    <property type="protein sequence ID" value="KAJ4490553.1"/>
    <property type="molecule type" value="Genomic_DNA"/>
</dbReference>
<dbReference type="GO" id="GO:0000423">
    <property type="term" value="P:mitophagy"/>
    <property type="evidence" value="ECO:0007669"/>
    <property type="project" value="InterPro"/>
</dbReference>
<evidence type="ECO:0000313" key="1">
    <source>
        <dbReference type="EMBL" id="KAJ4490553.1"/>
    </source>
</evidence>
<dbReference type="GO" id="GO:0140580">
    <property type="term" value="F:mitochondrion autophagosome adaptor activity"/>
    <property type="evidence" value="ECO:0007669"/>
    <property type="project" value="InterPro"/>
</dbReference>
<dbReference type="Pfam" id="PF08589">
    <property type="entry name" value="ATG43"/>
    <property type="match status" value="1"/>
</dbReference>
<organism evidence="1 2">
    <name type="scientific">Lentinula aciculospora</name>
    <dbReference type="NCBI Taxonomy" id="153920"/>
    <lineage>
        <taxon>Eukaryota</taxon>
        <taxon>Fungi</taxon>
        <taxon>Dikarya</taxon>
        <taxon>Basidiomycota</taxon>
        <taxon>Agaricomycotina</taxon>
        <taxon>Agaricomycetes</taxon>
        <taxon>Agaricomycetidae</taxon>
        <taxon>Agaricales</taxon>
        <taxon>Marasmiineae</taxon>
        <taxon>Omphalotaceae</taxon>
        <taxon>Lentinula</taxon>
    </lineage>
</organism>
<dbReference type="Proteomes" id="UP001150266">
    <property type="component" value="Unassembled WGS sequence"/>
</dbReference>
<dbReference type="InterPro" id="IPR013898">
    <property type="entry name" value="Atg43"/>
</dbReference>
<name>A0A9W9DX37_9AGAR</name>
<dbReference type="AlphaFoldDB" id="A0A9W9DX37"/>
<dbReference type="PANTHER" id="PTHR38699">
    <property type="entry name" value="CHROMOSOME 1, WHOLE GENOME SHOTGUN SEQUENCE"/>
    <property type="match status" value="1"/>
</dbReference>
<comment type="caution">
    <text evidence="1">The sequence shown here is derived from an EMBL/GenBank/DDBJ whole genome shotgun (WGS) entry which is preliminary data.</text>
</comment>
<dbReference type="PANTHER" id="PTHR38699:SF1">
    <property type="entry name" value="MITOPHAGY RECEPTOR ATG43"/>
    <property type="match status" value="1"/>
</dbReference>
<evidence type="ECO:0000313" key="2">
    <source>
        <dbReference type="Proteomes" id="UP001150266"/>
    </source>
</evidence>
<dbReference type="OrthoDB" id="2430343at2759"/>
<proteinExistence type="predicted"/>
<sequence>MSLHEREQLSLDHRRVIAHNRPQLPPLPDLRFELTYLRSIQPYVYFHRRPSKAELSDCSHKEITPMNKPEAILLPQSQPVEVIEIEWMHVLWVTVRDQIISPLIQGTLWALVSFYLSPFSARVGHGLVDHLPSRSTWTRKEGRGAGLLRD</sequence>
<gene>
    <name evidence="1" type="ORF">J3R30DRAFT_3278159</name>
</gene>
<accession>A0A9W9DX37</accession>
<keyword evidence="2" id="KW-1185">Reference proteome</keyword>
<reference evidence="1" key="1">
    <citation type="submission" date="2022-08" db="EMBL/GenBank/DDBJ databases">
        <title>A Global Phylogenomic Analysis of the Shiitake Genus Lentinula.</title>
        <authorList>
            <consortium name="DOE Joint Genome Institute"/>
            <person name="Sierra-Patev S."/>
            <person name="Min B."/>
            <person name="Naranjo-Ortiz M."/>
            <person name="Looney B."/>
            <person name="Konkel Z."/>
            <person name="Slot J.C."/>
            <person name="Sakamoto Y."/>
            <person name="Steenwyk J.L."/>
            <person name="Rokas A."/>
            <person name="Carro J."/>
            <person name="Camarero S."/>
            <person name="Ferreira P."/>
            <person name="Molpeceres G."/>
            <person name="Ruiz-Duenas F.J."/>
            <person name="Serrano A."/>
            <person name="Henrissat B."/>
            <person name="Drula E."/>
            <person name="Hughes K.W."/>
            <person name="Mata J.L."/>
            <person name="Ishikawa N.K."/>
            <person name="Vargas-Isla R."/>
            <person name="Ushijima S."/>
            <person name="Smith C.A."/>
            <person name="Ahrendt S."/>
            <person name="Andreopoulos W."/>
            <person name="He G."/>
            <person name="Labutti K."/>
            <person name="Lipzen A."/>
            <person name="Ng V."/>
            <person name="Riley R."/>
            <person name="Sandor L."/>
            <person name="Barry K."/>
            <person name="Martinez A.T."/>
            <person name="Xiao Y."/>
            <person name="Gibbons J.G."/>
            <person name="Terashima K."/>
            <person name="Grigoriev I.V."/>
            <person name="Hibbett D.S."/>
        </authorList>
    </citation>
    <scope>NUCLEOTIDE SEQUENCE</scope>
    <source>
        <strain evidence="1">JLM2183</strain>
    </source>
</reference>
<protein>
    <submittedName>
        <fullName evidence="1">Uncharacterized protein</fullName>
    </submittedName>
</protein>